<reference evidence="7 9" key="1">
    <citation type="submission" date="2014-07" db="EMBL/GenBank/DDBJ databases">
        <title>Complete genome sequence of a moderately halophilic bacterium Terribacillus aidingensis MP602, isolated from Cryptomeria fortunei in Tianmu mountain in China.</title>
        <authorList>
            <person name="Wang Y."/>
            <person name="Lu P."/>
            <person name="Zhang L."/>
        </authorList>
    </citation>
    <scope>NUCLEOTIDE SEQUENCE [LARGE SCALE GENOMIC DNA]</scope>
    <source>
        <strain evidence="7 9">MP602</strain>
    </source>
</reference>
<dbReference type="OrthoDB" id="9811701at2"/>
<dbReference type="RefSeq" id="WP_038557741.1">
    <property type="nucleotide sequence ID" value="NZ_CP008876.1"/>
</dbReference>
<dbReference type="PANTHER" id="PTHR30249:SF17">
    <property type="entry name" value="HOLIN-LIKE PROTEIN CIDB"/>
    <property type="match status" value="1"/>
</dbReference>
<dbReference type="EMBL" id="FOCD01000003">
    <property type="protein sequence ID" value="SEN75367.1"/>
    <property type="molecule type" value="Genomic_DNA"/>
</dbReference>
<evidence type="ECO:0000256" key="2">
    <source>
        <dbReference type="ARBA" id="ARBA00022475"/>
    </source>
</evidence>
<evidence type="ECO:0000313" key="7">
    <source>
        <dbReference type="EMBL" id="AIF65331.1"/>
    </source>
</evidence>
<dbReference type="AlphaFoldDB" id="A0A075LGD8"/>
<name>A0A075LGD8_9BACI</name>
<evidence type="ECO:0000313" key="9">
    <source>
        <dbReference type="Proteomes" id="UP000027980"/>
    </source>
</evidence>
<comment type="subcellular location">
    <subcellularLocation>
        <location evidence="1">Cell membrane</location>
        <topology evidence="1">Multi-pass membrane protein</topology>
    </subcellularLocation>
</comment>
<evidence type="ECO:0000256" key="3">
    <source>
        <dbReference type="ARBA" id="ARBA00022692"/>
    </source>
</evidence>
<keyword evidence="4 6" id="KW-1133">Transmembrane helix</keyword>
<keyword evidence="2" id="KW-1003">Cell membrane</keyword>
<dbReference type="Proteomes" id="UP000199735">
    <property type="component" value="Unassembled WGS sequence"/>
</dbReference>
<dbReference type="HOGENOM" id="CLU_082099_2_0_9"/>
<organism evidence="7 9">
    <name type="scientific">Terribacillus saccharophilus</name>
    <dbReference type="NCBI Taxonomy" id="361277"/>
    <lineage>
        <taxon>Bacteria</taxon>
        <taxon>Bacillati</taxon>
        <taxon>Bacillota</taxon>
        <taxon>Bacilli</taxon>
        <taxon>Bacillales</taxon>
        <taxon>Bacillaceae</taxon>
        <taxon>Terribacillus</taxon>
    </lineage>
</organism>
<feature type="transmembrane region" description="Helical" evidence="6">
    <location>
        <begin position="204"/>
        <end position="229"/>
    </location>
</feature>
<dbReference type="PANTHER" id="PTHR30249">
    <property type="entry name" value="PUTATIVE SEROTONIN TRANSPORTER"/>
    <property type="match status" value="1"/>
</dbReference>
<evidence type="ECO:0000256" key="6">
    <source>
        <dbReference type="SAM" id="Phobius"/>
    </source>
</evidence>
<dbReference type="Proteomes" id="UP000027980">
    <property type="component" value="Chromosome"/>
</dbReference>
<evidence type="ECO:0000256" key="4">
    <source>
        <dbReference type="ARBA" id="ARBA00022989"/>
    </source>
</evidence>
<proteinExistence type="predicted"/>
<dbReference type="KEGG" id="tap:GZ22_00785"/>
<protein>
    <submittedName>
        <fullName evidence="7">LrgB</fullName>
    </submittedName>
    <submittedName>
        <fullName evidence="8">TIGR00659 family protein</fullName>
    </submittedName>
</protein>
<dbReference type="GO" id="GO:0005886">
    <property type="term" value="C:plasma membrane"/>
    <property type="evidence" value="ECO:0007669"/>
    <property type="project" value="UniProtKB-SubCell"/>
</dbReference>
<feature type="transmembrane region" description="Helical" evidence="6">
    <location>
        <begin position="92"/>
        <end position="114"/>
    </location>
</feature>
<reference evidence="8 10" key="2">
    <citation type="submission" date="2016-10" db="EMBL/GenBank/DDBJ databases">
        <authorList>
            <person name="Varghese N."/>
            <person name="Submissions S."/>
        </authorList>
    </citation>
    <scope>NUCLEOTIDE SEQUENCE [LARGE SCALE GENOMIC DNA]</scope>
    <source>
        <strain evidence="8 10">DSM 21619</strain>
    </source>
</reference>
<keyword evidence="3 6" id="KW-0812">Transmembrane</keyword>
<dbReference type="EMBL" id="CP008876">
    <property type="protein sequence ID" value="AIF65331.1"/>
    <property type="molecule type" value="Genomic_DNA"/>
</dbReference>
<dbReference type="InterPro" id="IPR007300">
    <property type="entry name" value="CidB/LrgB"/>
</dbReference>
<feature type="transmembrane region" description="Helical" evidence="6">
    <location>
        <begin position="6"/>
        <end position="25"/>
    </location>
</feature>
<evidence type="ECO:0000256" key="1">
    <source>
        <dbReference type="ARBA" id="ARBA00004651"/>
    </source>
</evidence>
<feature type="transmembrane region" description="Helical" evidence="6">
    <location>
        <begin position="32"/>
        <end position="51"/>
    </location>
</feature>
<evidence type="ECO:0000313" key="8">
    <source>
        <dbReference type="EMBL" id="SEN75367.1"/>
    </source>
</evidence>
<evidence type="ECO:0000313" key="10">
    <source>
        <dbReference type="Proteomes" id="UP000199735"/>
    </source>
</evidence>
<accession>A0A075LGD8</accession>
<dbReference type="GeneID" id="34222554"/>
<feature type="transmembrane region" description="Helical" evidence="6">
    <location>
        <begin position="63"/>
        <end position="80"/>
    </location>
</feature>
<accession>A0AAX2EHU9</accession>
<gene>
    <name evidence="7" type="ORF">GZ22_00785</name>
    <name evidence="8" type="ORF">SAMN04489762_2756</name>
</gene>
<sequence length="234" mass="24934">MTTALIILIGTIVTYVIYRASKVVYKKWPMPFFHPLLLCPLILIGIIQLSHLQPSDYALSSSLWTHMLGPATVAFAIPIYKHAPLLRKNIMIILTSIAAGTLVAIGSSLLLSLVMRFNGDLLISILPRSITTPIAIEVSKTIGGLPTLTTVFVIVTGVTGGIIGPYVIRLMALKSPVARGLALGMGAHGVGTNKAMEYGEQEGTFSTIGMIMAAAMTLIWGGLLIPSLLNITIL</sequence>
<keyword evidence="5 6" id="KW-0472">Membrane</keyword>
<dbReference type="Pfam" id="PF04172">
    <property type="entry name" value="LrgB"/>
    <property type="match status" value="1"/>
</dbReference>
<evidence type="ECO:0000256" key="5">
    <source>
        <dbReference type="ARBA" id="ARBA00023136"/>
    </source>
</evidence>
<feature type="transmembrane region" description="Helical" evidence="6">
    <location>
        <begin position="148"/>
        <end position="168"/>
    </location>
</feature>